<dbReference type="InterPro" id="IPR000847">
    <property type="entry name" value="LysR_HTH_N"/>
</dbReference>
<gene>
    <name evidence="7" type="ORF">GCM10011489_26000</name>
</gene>
<keyword evidence="2" id="KW-0805">Transcription regulation</keyword>
<reference evidence="7" key="1">
    <citation type="journal article" date="2014" name="Int. J. Syst. Evol. Microbiol.">
        <title>Complete genome sequence of Corynebacterium casei LMG S-19264T (=DSM 44701T), isolated from a smear-ripened cheese.</title>
        <authorList>
            <consortium name="US DOE Joint Genome Institute (JGI-PGF)"/>
            <person name="Walter F."/>
            <person name="Albersmeier A."/>
            <person name="Kalinowski J."/>
            <person name="Ruckert C."/>
        </authorList>
    </citation>
    <scope>NUCLEOTIDE SEQUENCE</scope>
    <source>
        <strain evidence="7">CGMCC 1.12827</strain>
    </source>
</reference>
<dbReference type="GO" id="GO:0003677">
    <property type="term" value="F:DNA binding"/>
    <property type="evidence" value="ECO:0007669"/>
    <property type="project" value="UniProtKB-KW"/>
</dbReference>
<dbReference type="Pfam" id="PF00126">
    <property type="entry name" value="HTH_1"/>
    <property type="match status" value="1"/>
</dbReference>
<reference evidence="7" key="2">
    <citation type="submission" date="2020-09" db="EMBL/GenBank/DDBJ databases">
        <authorList>
            <person name="Sun Q."/>
            <person name="Zhou Y."/>
        </authorList>
    </citation>
    <scope>NUCLEOTIDE SEQUENCE</scope>
    <source>
        <strain evidence="7">CGMCC 1.12827</strain>
    </source>
</reference>
<evidence type="ECO:0000259" key="6">
    <source>
        <dbReference type="PROSITE" id="PS50931"/>
    </source>
</evidence>
<keyword evidence="5" id="KW-0804">Transcription</keyword>
<keyword evidence="4" id="KW-0010">Activator</keyword>
<dbReference type="PROSITE" id="PS50931">
    <property type="entry name" value="HTH_LYSR"/>
    <property type="match status" value="1"/>
</dbReference>
<evidence type="ECO:0000256" key="3">
    <source>
        <dbReference type="ARBA" id="ARBA00023125"/>
    </source>
</evidence>
<evidence type="ECO:0000256" key="1">
    <source>
        <dbReference type="ARBA" id="ARBA00009437"/>
    </source>
</evidence>
<dbReference type="Pfam" id="PF03466">
    <property type="entry name" value="LysR_substrate"/>
    <property type="match status" value="1"/>
</dbReference>
<dbReference type="AlphaFoldDB" id="A0A916T9M5"/>
<comment type="caution">
    <text evidence="7">The sequence shown here is derived from an EMBL/GenBank/DDBJ whole genome shotgun (WGS) entry which is preliminary data.</text>
</comment>
<dbReference type="InterPro" id="IPR036388">
    <property type="entry name" value="WH-like_DNA-bd_sf"/>
</dbReference>
<dbReference type="PANTHER" id="PTHR30346:SF28">
    <property type="entry name" value="HTH-TYPE TRANSCRIPTIONAL REGULATOR CYNR"/>
    <property type="match status" value="1"/>
</dbReference>
<sequence length="304" mass="33523">MVCMLDELRWFIAVADQGNLTAAADEVHVSQPTLSRMVARLERELGVALFERTGRGLELTRYGQVYLDRARRANAELDAAKREIDELREPARGGLRLAFLHSFGVELVPELIRRFRAENPGVRFTLFQDAAETVVDHVDAGDADLAIVAPRPMRTDMAWRPIIDQRLALAVPADHRFAERPQIGIAEAADEPFVVMRKGFGMRRILDELCAQAGFEPNITFESTELATVAGLIGAGLGVGILPIEDSPRQPNLVMVPLVGPTREVGLVWQTTRPLPSVAKQFVDFVLNRHTADAATPFTDAPAD</sequence>
<protein>
    <submittedName>
        <fullName evidence="7">Transcriptional regulator</fullName>
    </submittedName>
</protein>
<dbReference type="GO" id="GO:0032993">
    <property type="term" value="C:protein-DNA complex"/>
    <property type="evidence" value="ECO:0007669"/>
    <property type="project" value="TreeGrafter"/>
</dbReference>
<keyword evidence="8" id="KW-1185">Reference proteome</keyword>
<evidence type="ECO:0000256" key="5">
    <source>
        <dbReference type="ARBA" id="ARBA00023163"/>
    </source>
</evidence>
<dbReference type="Gene3D" id="3.40.190.290">
    <property type="match status" value="1"/>
</dbReference>
<keyword evidence="3" id="KW-0238">DNA-binding</keyword>
<proteinExistence type="inferred from homology"/>
<dbReference type="SUPFAM" id="SSF53850">
    <property type="entry name" value="Periplasmic binding protein-like II"/>
    <property type="match status" value="1"/>
</dbReference>
<dbReference type="CDD" id="cd08434">
    <property type="entry name" value="PBP2_GltC_like"/>
    <property type="match status" value="1"/>
</dbReference>
<dbReference type="Proteomes" id="UP000621454">
    <property type="component" value="Unassembled WGS sequence"/>
</dbReference>
<dbReference type="FunFam" id="1.10.10.10:FF:000001">
    <property type="entry name" value="LysR family transcriptional regulator"/>
    <property type="match status" value="1"/>
</dbReference>
<dbReference type="GO" id="GO:0003700">
    <property type="term" value="F:DNA-binding transcription factor activity"/>
    <property type="evidence" value="ECO:0007669"/>
    <property type="project" value="InterPro"/>
</dbReference>
<dbReference type="PANTHER" id="PTHR30346">
    <property type="entry name" value="TRANSCRIPTIONAL DUAL REGULATOR HCAR-RELATED"/>
    <property type="match status" value="1"/>
</dbReference>
<evidence type="ECO:0000313" key="8">
    <source>
        <dbReference type="Proteomes" id="UP000621454"/>
    </source>
</evidence>
<evidence type="ECO:0000313" key="7">
    <source>
        <dbReference type="EMBL" id="GGB36938.1"/>
    </source>
</evidence>
<dbReference type="InterPro" id="IPR036390">
    <property type="entry name" value="WH_DNA-bd_sf"/>
</dbReference>
<dbReference type="EMBL" id="BMGC01000019">
    <property type="protein sequence ID" value="GGB36938.1"/>
    <property type="molecule type" value="Genomic_DNA"/>
</dbReference>
<name>A0A916T9M5_9ACTN</name>
<evidence type="ECO:0000256" key="4">
    <source>
        <dbReference type="ARBA" id="ARBA00023159"/>
    </source>
</evidence>
<dbReference type="SUPFAM" id="SSF46785">
    <property type="entry name" value="Winged helix' DNA-binding domain"/>
    <property type="match status" value="1"/>
</dbReference>
<dbReference type="InterPro" id="IPR005119">
    <property type="entry name" value="LysR_subst-bd"/>
</dbReference>
<dbReference type="Gene3D" id="1.10.10.10">
    <property type="entry name" value="Winged helix-like DNA-binding domain superfamily/Winged helix DNA-binding domain"/>
    <property type="match status" value="1"/>
</dbReference>
<dbReference type="PRINTS" id="PR00039">
    <property type="entry name" value="HTHLYSR"/>
</dbReference>
<accession>A0A916T9M5</accession>
<feature type="domain" description="HTH lysR-type" evidence="6">
    <location>
        <begin position="1"/>
        <end position="60"/>
    </location>
</feature>
<organism evidence="7 8">
    <name type="scientific">Gordonia jinhuaensis</name>
    <dbReference type="NCBI Taxonomy" id="1517702"/>
    <lineage>
        <taxon>Bacteria</taxon>
        <taxon>Bacillati</taxon>
        <taxon>Actinomycetota</taxon>
        <taxon>Actinomycetes</taxon>
        <taxon>Mycobacteriales</taxon>
        <taxon>Gordoniaceae</taxon>
        <taxon>Gordonia</taxon>
    </lineage>
</organism>
<evidence type="ECO:0000256" key="2">
    <source>
        <dbReference type="ARBA" id="ARBA00023015"/>
    </source>
</evidence>
<comment type="similarity">
    <text evidence="1">Belongs to the LysR transcriptional regulatory family.</text>
</comment>